<gene>
    <name evidence="3" type="ORF">ACJDT4_04375</name>
</gene>
<reference evidence="3 4" key="1">
    <citation type="submission" date="2024-11" db="EMBL/GenBank/DDBJ databases">
        <authorList>
            <person name="Heng Y.C."/>
            <person name="Lim A.C.H."/>
            <person name="Lee J.K.Y."/>
            <person name="Kittelmann S."/>
        </authorList>
    </citation>
    <scope>NUCLEOTIDE SEQUENCE [LARGE SCALE GENOMIC DNA]</scope>
    <source>
        <strain evidence="3 4">WILCCON 0114</strain>
    </source>
</reference>
<protein>
    <submittedName>
        <fullName evidence="3">Toxic anion resistance protein</fullName>
    </submittedName>
</protein>
<organism evidence="3 4">
    <name type="scientific">Clostridium neuense</name>
    <dbReference type="NCBI Taxonomy" id="1728934"/>
    <lineage>
        <taxon>Bacteria</taxon>
        <taxon>Bacillati</taxon>
        <taxon>Bacillota</taxon>
        <taxon>Clostridia</taxon>
        <taxon>Eubacteriales</taxon>
        <taxon>Clostridiaceae</taxon>
        <taxon>Clostridium</taxon>
    </lineage>
</organism>
<evidence type="ECO:0000313" key="3">
    <source>
        <dbReference type="EMBL" id="MFL0249649.1"/>
    </source>
</evidence>
<keyword evidence="4" id="KW-1185">Reference proteome</keyword>
<dbReference type="Proteomes" id="UP001623592">
    <property type="component" value="Unassembled WGS sequence"/>
</dbReference>
<comment type="similarity">
    <text evidence="1">Belongs to the TelA family.</text>
</comment>
<dbReference type="PIRSF" id="PIRSF026508">
    <property type="entry name" value="TelA"/>
    <property type="match status" value="1"/>
</dbReference>
<dbReference type="InterPro" id="IPR008863">
    <property type="entry name" value="Toxic_anion-R_TelA"/>
</dbReference>
<proteinExistence type="inferred from homology"/>
<dbReference type="Pfam" id="PF05816">
    <property type="entry name" value="TelA"/>
    <property type="match status" value="1"/>
</dbReference>
<evidence type="ECO:0000313" key="4">
    <source>
        <dbReference type="Proteomes" id="UP001623592"/>
    </source>
</evidence>
<comment type="caution">
    <text evidence="3">The sequence shown here is derived from an EMBL/GenBank/DDBJ whole genome shotgun (WGS) entry which is preliminary data.</text>
</comment>
<feature type="compositionally biased region" description="Polar residues" evidence="2">
    <location>
        <begin position="8"/>
        <end position="22"/>
    </location>
</feature>
<name>A0ABW8TAX0_9CLOT</name>
<evidence type="ECO:0000256" key="1">
    <source>
        <dbReference type="PIRNR" id="PIRNR026508"/>
    </source>
</evidence>
<dbReference type="EMBL" id="JBJIAA010000003">
    <property type="protein sequence ID" value="MFL0249649.1"/>
    <property type="molecule type" value="Genomic_DNA"/>
</dbReference>
<dbReference type="PANTHER" id="PTHR38432:SF2">
    <property type="entry name" value="TELLURITE RESISTANCE PROTEIN"/>
    <property type="match status" value="1"/>
</dbReference>
<dbReference type="PANTHER" id="PTHR38432">
    <property type="entry name" value="TELA-LIKE PROTEIN SAOUHSC_01408"/>
    <property type="match status" value="1"/>
</dbReference>
<feature type="region of interest" description="Disordered" evidence="2">
    <location>
        <begin position="1"/>
        <end position="25"/>
    </location>
</feature>
<accession>A0ABW8TAX0</accession>
<sequence length="376" mass="43078">MRFKEENSIYTNAAAQESSEIPNDTKRELEEKLENIKKELKNSPEVIQISKSLDVSNINAIMEFGGEPANEISKFSDKILKTIKVSSVENSGALLKELTVIMKRFDKEELEEKPEGFLSRIFSSSKKTIQSILSKYQSLGGEIDKIYSRITSYKSEIEKTNKMLEEMFTQNFNYYTELEKYCAACELAINEIQNEDLPYYEEKAASGTPDDNLKLQEIKYSLEMLSQRLYDLNMAKIVALQTAPQIRTIQKGNYKLIGKIHSAFIVTIPVFKNGLIQAVTLKRQKLVAKSMEALDNATNELLLKNAQNLKDQSIDIAKLTGTPSIKIETLENTWKVIMEGINETEKIEEENKKLRQEGMKKLNNLQIEYMEKVHKK</sequence>
<evidence type="ECO:0000256" key="2">
    <source>
        <dbReference type="SAM" id="MobiDB-lite"/>
    </source>
</evidence>
<dbReference type="RefSeq" id="WP_406786318.1">
    <property type="nucleotide sequence ID" value="NZ_JBJIAA010000003.1"/>
</dbReference>